<evidence type="ECO:0000313" key="6">
    <source>
        <dbReference type="EMBL" id="KGM00471.1"/>
    </source>
</evidence>
<dbReference type="InterPro" id="IPR029055">
    <property type="entry name" value="Ntn_hydrolases_N"/>
</dbReference>
<keyword evidence="5" id="KW-0479">Metal-binding</keyword>
<dbReference type="GO" id="GO:0017000">
    <property type="term" value="P:antibiotic biosynthetic process"/>
    <property type="evidence" value="ECO:0007669"/>
    <property type="project" value="InterPro"/>
</dbReference>
<comment type="cofactor">
    <cofactor evidence="5">
        <name>Ca(2+)</name>
        <dbReference type="ChEBI" id="CHEBI:29108"/>
    </cofactor>
    <text evidence="5">Binds 1 Ca(2+) ion per dimer.</text>
</comment>
<feature type="binding site" evidence="5">
    <location>
        <position position="347"/>
    </location>
    <ligand>
        <name>Ca(2+)</name>
        <dbReference type="ChEBI" id="CHEBI:29108"/>
    </ligand>
</feature>
<evidence type="ECO:0000256" key="4">
    <source>
        <dbReference type="PIRSR" id="PIRSR001227-1"/>
    </source>
</evidence>
<keyword evidence="2" id="KW-0378">Hydrolase</keyword>
<dbReference type="InterPro" id="IPR043147">
    <property type="entry name" value="Penicillin_amidase_A-knob"/>
</dbReference>
<dbReference type="Pfam" id="PF01804">
    <property type="entry name" value="Penicil_amidase"/>
    <property type="match status" value="1"/>
</dbReference>
<accession>A0A0A0B5E1</accession>
<evidence type="ECO:0000256" key="3">
    <source>
        <dbReference type="ARBA" id="ARBA00023145"/>
    </source>
</evidence>
<comment type="similarity">
    <text evidence="1">Belongs to the peptidase S45 family.</text>
</comment>
<dbReference type="Gene3D" id="3.60.20.10">
    <property type="entry name" value="Glutamine Phosphoribosylpyrophosphate, subunit 1, domain 1"/>
    <property type="match status" value="1"/>
</dbReference>
<dbReference type="Gene3D" id="2.30.120.10">
    <property type="match status" value="1"/>
</dbReference>
<dbReference type="EMBL" id="AXNT01000201">
    <property type="protein sequence ID" value="KGM00471.1"/>
    <property type="molecule type" value="Genomic_DNA"/>
</dbReference>
<gene>
    <name evidence="6" type="ORF">Q760_08480</name>
</gene>
<dbReference type="PANTHER" id="PTHR34218:SF4">
    <property type="entry name" value="ACYL-HOMOSERINE LACTONE ACYLASE QUIP"/>
    <property type="match status" value="1"/>
</dbReference>
<name>A0A0A0B5E1_9CELL</name>
<evidence type="ECO:0000313" key="7">
    <source>
        <dbReference type="Proteomes" id="UP000029833"/>
    </source>
</evidence>
<feature type="active site" description="Nucleophile" evidence="4">
    <location>
        <position position="266"/>
    </location>
</feature>
<dbReference type="Proteomes" id="UP000029833">
    <property type="component" value="Unassembled WGS sequence"/>
</dbReference>
<dbReference type="GO" id="GO:0016811">
    <property type="term" value="F:hydrolase activity, acting on carbon-nitrogen (but not peptide) bonds, in linear amides"/>
    <property type="evidence" value="ECO:0007669"/>
    <property type="project" value="InterPro"/>
</dbReference>
<sequence>MLALAATAVGTVLVVREPLPQVAGRVEVPGLGAGVTVSRDERGVPFIEADTSGDLFRAQGYVHAQDRFFEMDYRRHVTAGRLSELVGENPDALEADAVIRTLGWRRVAEQEWELLQPETRENLQAYADGVNAYLDQRDRSALAVEYSILDVRLDLADPEPWTPVDSLAWLKAMAWDLKANYADELARGMAFETIGDVARVDELFPAYPQEVNLPILQASSVQPTAAAQQATTVDLSSSHLQEALASAERALSSVPNLLGEGDGIGSNSWVVSGTHTVSGLPVLANDPHLGISAPGIWTQIGLHCRERSVECPYDVSGFSFAGLPGVVIGHNGALAWGLTNLGADVTDFFLERVSDGTALLDGERVPLSTRREVIKVNGGDDVEITVRSTKHGPIVSDVLDIDALGDVPVPEGSPYGRYEVALGWAALTPGRTADAVFALAQASDADDVAAAAAMFEVPSQNIVYATTDGHIGYQAPGRIPVRADVVDSVLPSDGSWPRPGWDSAYDWQGWVPAEQMPAVQDPAEGFVVAANQAVTPAGAGPYLTSDWDYGFRAQRIRSVLEEQIRSGEQIDVATTRSLQADVDNPYARVLLPALLAVDVPDSFDDDGQDLLRTWDMRSDADSAAAAYFASVWSNLLELTFWDDLPEGYEPTGGARWLEVVRRLLETPDGSWWDDRSTVGVVEGRDEILTRALVAARRELTADLGKDPSDWRWGKVHTAAPEHDVLGSPALPAPVRRLVNPTPREVGGGAALVNATAWDAGSGSFGVTAAPAMRMVVDLADLDSSAWVTMTGASGHPGSVHYADQLTPWAEGRLFPWPFSADAIDEAASDVLELEPGR</sequence>
<dbReference type="InterPro" id="IPR002692">
    <property type="entry name" value="S45"/>
</dbReference>
<dbReference type="Gene3D" id="1.10.439.10">
    <property type="entry name" value="Penicillin Amidohydrolase, domain 1"/>
    <property type="match status" value="1"/>
</dbReference>
<reference evidence="6 7" key="1">
    <citation type="submission" date="2013-10" db="EMBL/GenBank/DDBJ databases">
        <authorList>
            <person name="Wang G."/>
            <person name="Zhuang W."/>
        </authorList>
    </citation>
    <scope>NUCLEOTIDE SEQUENCE [LARGE SCALE GENOMIC DNA]</scope>
    <source>
        <strain evidence="6 7">DSM 20118</strain>
    </source>
</reference>
<comment type="caution">
    <text evidence="6">The sequence shown here is derived from an EMBL/GenBank/DDBJ whole genome shotgun (WGS) entry which is preliminary data.</text>
</comment>
<keyword evidence="7" id="KW-1185">Reference proteome</keyword>
<keyword evidence="3" id="KW-0865">Zymogen</keyword>
<evidence type="ECO:0000256" key="1">
    <source>
        <dbReference type="ARBA" id="ARBA00006586"/>
    </source>
</evidence>
<proteinExistence type="inferred from homology"/>
<dbReference type="Gene3D" id="1.10.1400.10">
    <property type="match status" value="1"/>
</dbReference>
<protein>
    <submittedName>
        <fullName evidence="6">Penicillin amidase</fullName>
    </submittedName>
</protein>
<dbReference type="AlphaFoldDB" id="A0A0A0B5E1"/>
<dbReference type="CDD" id="cd03747">
    <property type="entry name" value="Ntn_PGA_like"/>
    <property type="match status" value="1"/>
</dbReference>
<dbReference type="InterPro" id="IPR014395">
    <property type="entry name" value="Pen/GL7ACA/AHL_acylase"/>
</dbReference>
<keyword evidence="5" id="KW-0106">Calcium</keyword>
<dbReference type="SUPFAM" id="SSF56235">
    <property type="entry name" value="N-terminal nucleophile aminohydrolases (Ntn hydrolases)"/>
    <property type="match status" value="1"/>
</dbReference>
<evidence type="ECO:0000256" key="2">
    <source>
        <dbReference type="ARBA" id="ARBA00022801"/>
    </source>
</evidence>
<dbReference type="GO" id="GO:0046872">
    <property type="term" value="F:metal ion binding"/>
    <property type="evidence" value="ECO:0007669"/>
    <property type="project" value="UniProtKB-KW"/>
</dbReference>
<feature type="binding site" evidence="5">
    <location>
        <position position="344"/>
    </location>
    <ligand>
        <name>Ca(2+)</name>
        <dbReference type="ChEBI" id="CHEBI:29108"/>
    </ligand>
</feature>
<evidence type="ECO:0000256" key="5">
    <source>
        <dbReference type="PIRSR" id="PIRSR001227-2"/>
    </source>
</evidence>
<dbReference type="MEROPS" id="S45.003"/>
<dbReference type="PIRSF" id="PIRSF001227">
    <property type="entry name" value="Pen_acylase"/>
    <property type="match status" value="1"/>
</dbReference>
<feature type="binding site" evidence="5">
    <location>
        <position position="184"/>
    </location>
    <ligand>
        <name>Ca(2+)</name>
        <dbReference type="ChEBI" id="CHEBI:29108"/>
    </ligand>
</feature>
<dbReference type="InterPro" id="IPR023343">
    <property type="entry name" value="Penicillin_amidase_dom1"/>
</dbReference>
<organism evidence="6 7">
    <name type="scientific">Cellulomonas cellasea DSM 20118</name>
    <dbReference type="NCBI Taxonomy" id="1408250"/>
    <lineage>
        <taxon>Bacteria</taxon>
        <taxon>Bacillati</taxon>
        <taxon>Actinomycetota</taxon>
        <taxon>Actinomycetes</taxon>
        <taxon>Micrococcales</taxon>
        <taxon>Cellulomonadaceae</taxon>
        <taxon>Cellulomonas</taxon>
    </lineage>
</organism>
<dbReference type="InterPro" id="IPR043146">
    <property type="entry name" value="Penicillin_amidase_N_B-knob"/>
</dbReference>
<dbReference type="PANTHER" id="PTHR34218">
    <property type="entry name" value="PEPTIDASE S45 PENICILLIN AMIDASE"/>
    <property type="match status" value="1"/>
</dbReference>